<dbReference type="FunFam" id="2.40.10.10:FF:000068">
    <property type="entry name" value="transmembrane protease serine 2"/>
    <property type="match status" value="1"/>
</dbReference>
<dbReference type="GO" id="GO:0006508">
    <property type="term" value="P:proteolysis"/>
    <property type="evidence" value="ECO:0007669"/>
    <property type="project" value="UniProtKB-KW"/>
</dbReference>
<reference evidence="4 5" key="1">
    <citation type="journal article" date="2015" name="Genome Biol. Evol.">
        <title>Phylogenomic analyses indicate that early fungi evolved digesting cell walls of algal ancestors of land plants.</title>
        <authorList>
            <person name="Chang Y."/>
            <person name="Wang S."/>
            <person name="Sekimoto S."/>
            <person name="Aerts A.L."/>
            <person name="Choi C."/>
            <person name="Clum A."/>
            <person name="LaButti K.M."/>
            <person name="Lindquist E.A."/>
            <person name="Yee Ngan C."/>
            <person name="Ohm R.A."/>
            <person name="Salamov A.A."/>
            <person name="Grigoriev I.V."/>
            <person name="Spatafora J.W."/>
            <person name="Berbee M.L."/>
        </authorList>
    </citation>
    <scope>NUCLEOTIDE SEQUENCE [LARGE SCALE GENOMIC DNA]</scope>
    <source>
        <strain evidence="4 5">NRRL 28638</strain>
    </source>
</reference>
<dbReference type="AlphaFoldDB" id="A0A137PCP4"/>
<dbReference type="InterPro" id="IPR001254">
    <property type="entry name" value="Trypsin_dom"/>
</dbReference>
<dbReference type="SUPFAM" id="SSF50494">
    <property type="entry name" value="Trypsin-like serine proteases"/>
    <property type="match status" value="1"/>
</dbReference>
<dbReference type="PRINTS" id="PR00722">
    <property type="entry name" value="CHYMOTRYPSIN"/>
</dbReference>
<keyword evidence="5" id="KW-1185">Reference proteome</keyword>
<dbReference type="InterPro" id="IPR009003">
    <property type="entry name" value="Peptidase_S1_PA"/>
</dbReference>
<dbReference type="Gene3D" id="2.40.10.10">
    <property type="entry name" value="Trypsin-like serine proteases"/>
    <property type="match status" value="1"/>
</dbReference>
<accession>A0A137PCP4</accession>
<dbReference type="InterPro" id="IPR018114">
    <property type="entry name" value="TRYPSIN_HIS"/>
</dbReference>
<keyword evidence="2" id="KW-0720">Serine protease</keyword>
<evidence type="ECO:0000256" key="2">
    <source>
        <dbReference type="RuleBase" id="RU363034"/>
    </source>
</evidence>
<organism evidence="4 5">
    <name type="scientific">Conidiobolus coronatus (strain ATCC 28846 / CBS 209.66 / NRRL 28638)</name>
    <name type="common">Delacroixia coronata</name>
    <dbReference type="NCBI Taxonomy" id="796925"/>
    <lineage>
        <taxon>Eukaryota</taxon>
        <taxon>Fungi</taxon>
        <taxon>Fungi incertae sedis</taxon>
        <taxon>Zoopagomycota</taxon>
        <taxon>Entomophthoromycotina</taxon>
        <taxon>Entomophthoromycetes</taxon>
        <taxon>Entomophthorales</taxon>
        <taxon>Ancylistaceae</taxon>
        <taxon>Conidiobolus</taxon>
    </lineage>
</organism>
<dbReference type="InterPro" id="IPR033116">
    <property type="entry name" value="TRYPSIN_SER"/>
</dbReference>
<evidence type="ECO:0000256" key="1">
    <source>
        <dbReference type="ARBA" id="ARBA00023157"/>
    </source>
</evidence>
<sequence>MDISSNIINPVLNDSIPQARIVDGLEVKPPFKYSNTMVEIKRTIIHTCGGVLFNENTVITAAHCSLTPQKFDSVLVHRHNLEKSTEEEGGKEYKVIKKTVHPMFNKKTFQNDVAIWKLDGNVEFKPKLRLDDGKYGNVTDTPLNVIGWGAIQHKGYASSVLMETTLPVYNNTLCRTSYQKKKDDINPEYKLCAGFETGGTDSCQGDSGGPLFKMEGDTMVLVGITSYGIGCARPELPGTYTRVSRFRHWIMANIK</sequence>
<gene>
    <name evidence="4" type="ORF">CONCODRAFT_36552</name>
</gene>
<dbReference type="PROSITE" id="PS50240">
    <property type="entry name" value="TRYPSIN_DOM"/>
    <property type="match status" value="1"/>
</dbReference>
<dbReference type="GO" id="GO:0004252">
    <property type="term" value="F:serine-type endopeptidase activity"/>
    <property type="evidence" value="ECO:0007669"/>
    <property type="project" value="InterPro"/>
</dbReference>
<dbReference type="STRING" id="796925.A0A137PCP4"/>
<dbReference type="OMA" id="PCTECLI"/>
<name>A0A137PCP4_CONC2</name>
<dbReference type="PROSITE" id="PS00134">
    <property type="entry name" value="TRYPSIN_HIS"/>
    <property type="match status" value="1"/>
</dbReference>
<evidence type="ECO:0000313" key="4">
    <source>
        <dbReference type="EMBL" id="KXN72760.1"/>
    </source>
</evidence>
<dbReference type="EMBL" id="KQ964447">
    <property type="protein sequence ID" value="KXN72760.1"/>
    <property type="molecule type" value="Genomic_DNA"/>
</dbReference>
<evidence type="ECO:0000259" key="3">
    <source>
        <dbReference type="PROSITE" id="PS50240"/>
    </source>
</evidence>
<dbReference type="CDD" id="cd00190">
    <property type="entry name" value="Tryp_SPc"/>
    <property type="match status" value="1"/>
</dbReference>
<protein>
    <submittedName>
        <fullName evidence="4">Putative trypsin-like serine protease</fullName>
    </submittedName>
</protein>
<dbReference type="InterPro" id="IPR001314">
    <property type="entry name" value="Peptidase_S1A"/>
</dbReference>
<dbReference type="PANTHER" id="PTHR24252:SF10">
    <property type="entry name" value="SERINE PROTEASE 56"/>
    <property type="match status" value="1"/>
</dbReference>
<dbReference type="PROSITE" id="PS00135">
    <property type="entry name" value="TRYPSIN_SER"/>
    <property type="match status" value="1"/>
</dbReference>
<dbReference type="Pfam" id="PF00089">
    <property type="entry name" value="Trypsin"/>
    <property type="match status" value="1"/>
</dbReference>
<dbReference type="OrthoDB" id="6380398at2759"/>
<dbReference type="SMART" id="SM00020">
    <property type="entry name" value="Tryp_SPc"/>
    <property type="match status" value="1"/>
</dbReference>
<keyword evidence="2 4" id="KW-0645">Protease</keyword>
<dbReference type="Proteomes" id="UP000070444">
    <property type="component" value="Unassembled WGS sequence"/>
</dbReference>
<dbReference type="PANTHER" id="PTHR24252">
    <property type="entry name" value="ACROSIN-RELATED"/>
    <property type="match status" value="1"/>
</dbReference>
<evidence type="ECO:0000313" key="5">
    <source>
        <dbReference type="Proteomes" id="UP000070444"/>
    </source>
</evidence>
<dbReference type="FunFam" id="2.40.10.10:FF:000002">
    <property type="entry name" value="Transmembrane protease serine"/>
    <property type="match status" value="1"/>
</dbReference>
<proteinExistence type="predicted"/>
<feature type="domain" description="Peptidase S1" evidence="3">
    <location>
        <begin position="21"/>
        <end position="255"/>
    </location>
</feature>
<keyword evidence="1" id="KW-1015">Disulfide bond</keyword>
<dbReference type="InterPro" id="IPR043504">
    <property type="entry name" value="Peptidase_S1_PA_chymotrypsin"/>
</dbReference>
<keyword evidence="2" id="KW-0378">Hydrolase</keyword>